<dbReference type="SUPFAM" id="SSF52172">
    <property type="entry name" value="CheY-like"/>
    <property type="match status" value="1"/>
</dbReference>
<gene>
    <name evidence="8" type="ORF">ACFQ5G_12410</name>
</gene>
<dbReference type="InterPro" id="IPR000792">
    <property type="entry name" value="Tscrpt_reg_LuxR_C"/>
</dbReference>
<evidence type="ECO:0000256" key="3">
    <source>
        <dbReference type="ARBA" id="ARBA00023125"/>
    </source>
</evidence>
<organism evidence="8 9">
    <name type="scientific">Actinoplanes sichuanensis</name>
    <dbReference type="NCBI Taxonomy" id="512349"/>
    <lineage>
        <taxon>Bacteria</taxon>
        <taxon>Bacillati</taxon>
        <taxon>Actinomycetota</taxon>
        <taxon>Actinomycetes</taxon>
        <taxon>Micromonosporales</taxon>
        <taxon>Micromonosporaceae</taxon>
        <taxon>Actinoplanes</taxon>
    </lineage>
</organism>
<sequence>MISILIVDDHAVVRAGLLALLDGEPGFTVAGECGDGDTAVRLAQRLRPDVVLMDVRLGAGPGGDGIDTTRRILTAVPGTGIVVLTSYGSQDAVMRAIEAGARGYVLKAGEPEELFRAVRTVAAGGMTLAPGAAERLISRVSDPEPLLSDRETQVVRLLARGHNNRDIAAALFLSEATIKTHLVRIYRKLGTGNRVSTVAEATRRGLIEPG</sequence>
<dbReference type="SMART" id="SM00448">
    <property type="entry name" value="REC"/>
    <property type="match status" value="1"/>
</dbReference>
<keyword evidence="2" id="KW-0805">Transcription regulation</keyword>
<feature type="modified residue" description="4-aspartylphosphate" evidence="5">
    <location>
        <position position="54"/>
    </location>
</feature>
<dbReference type="PROSITE" id="PS50043">
    <property type="entry name" value="HTH_LUXR_2"/>
    <property type="match status" value="1"/>
</dbReference>
<dbReference type="SMART" id="SM00421">
    <property type="entry name" value="HTH_LUXR"/>
    <property type="match status" value="1"/>
</dbReference>
<feature type="domain" description="HTH luxR-type" evidence="6">
    <location>
        <begin position="140"/>
        <end position="205"/>
    </location>
</feature>
<evidence type="ECO:0000259" key="6">
    <source>
        <dbReference type="PROSITE" id="PS50043"/>
    </source>
</evidence>
<dbReference type="Pfam" id="PF00072">
    <property type="entry name" value="Response_reg"/>
    <property type="match status" value="1"/>
</dbReference>
<dbReference type="InterPro" id="IPR016032">
    <property type="entry name" value="Sig_transdc_resp-reg_C-effctor"/>
</dbReference>
<feature type="domain" description="Response regulatory" evidence="7">
    <location>
        <begin position="3"/>
        <end position="122"/>
    </location>
</feature>
<protein>
    <submittedName>
        <fullName evidence="8">Response regulator</fullName>
    </submittedName>
</protein>
<dbReference type="InterPro" id="IPR058245">
    <property type="entry name" value="NreC/VraR/RcsB-like_REC"/>
</dbReference>
<dbReference type="PROSITE" id="PS00622">
    <property type="entry name" value="HTH_LUXR_1"/>
    <property type="match status" value="1"/>
</dbReference>
<dbReference type="InterPro" id="IPR011006">
    <property type="entry name" value="CheY-like_superfamily"/>
</dbReference>
<dbReference type="PRINTS" id="PR00038">
    <property type="entry name" value="HTHLUXR"/>
</dbReference>
<dbReference type="PANTHER" id="PTHR43214">
    <property type="entry name" value="TWO-COMPONENT RESPONSE REGULATOR"/>
    <property type="match status" value="1"/>
</dbReference>
<accession>A0ABW4A7J7</accession>
<comment type="caution">
    <text evidence="8">The sequence shown here is derived from an EMBL/GenBank/DDBJ whole genome shotgun (WGS) entry which is preliminary data.</text>
</comment>
<proteinExistence type="predicted"/>
<evidence type="ECO:0000256" key="5">
    <source>
        <dbReference type="PROSITE-ProRule" id="PRU00169"/>
    </source>
</evidence>
<dbReference type="Pfam" id="PF00196">
    <property type="entry name" value="GerE"/>
    <property type="match status" value="1"/>
</dbReference>
<keyword evidence="4" id="KW-0804">Transcription</keyword>
<dbReference type="Gene3D" id="3.40.50.2300">
    <property type="match status" value="1"/>
</dbReference>
<dbReference type="InterPro" id="IPR039420">
    <property type="entry name" value="WalR-like"/>
</dbReference>
<keyword evidence="9" id="KW-1185">Reference proteome</keyword>
<evidence type="ECO:0000256" key="1">
    <source>
        <dbReference type="ARBA" id="ARBA00022553"/>
    </source>
</evidence>
<dbReference type="InterPro" id="IPR001789">
    <property type="entry name" value="Sig_transdc_resp-reg_receiver"/>
</dbReference>
<dbReference type="SUPFAM" id="SSF46894">
    <property type="entry name" value="C-terminal effector domain of the bipartite response regulators"/>
    <property type="match status" value="1"/>
</dbReference>
<dbReference type="PROSITE" id="PS50110">
    <property type="entry name" value="RESPONSE_REGULATORY"/>
    <property type="match status" value="1"/>
</dbReference>
<keyword evidence="1 5" id="KW-0597">Phosphoprotein</keyword>
<evidence type="ECO:0000259" key="7">
    <source>
        <dbReference type="PROSITE" id="PS50110"/>
    </source>
</evidence>
<dbReference type="Proteomes" id="UP001597183">
    <property type="component" value="Unassembled WGS sequence"/>
</dbReference>
<evidence type="ECO:0000256" key="4">
    <source>
        <dbReference type="ARBA" id="ARBA00023163"/>
    </source>
</evidence>
<dbReference type="CDD" id="cd17535">
    <property type="entry name" value="REC_NarL-like"/>
    <property type="match status" value="1"/>
</dbReference>
<keyword evidence="3" id="KW-0238">DNA-binding</keyword>
<reference evidence="9" key="1">
    <citation type="journal article" date="2019" name="Int. J. Syst. Evol. Microbiol.">
        <title>The Global Catalogue of Microorganisms (GCM) 10K type strain sequencing project: providing services to taxonomists for standard genome sequencing and annotation.</title>
        <authorList>
            <consortium name="The Broad Institute Genomics Platform"/>
            <consortium name="The Broad Institute Genome Sequencing Center for Infectious Disease"/>
            <person name="Wu L."/>
            <person name="Ma J."/>
        </authorList>
    </citation>
    <scope>NUCLEOTIDE SEQUENCE [LARGE SCALE GENOMIC DNA]</scope>
    <source>
        <strain evidence="9">CCM 7526</strain>
    </source>
</reference>
<dbReference type="CDD" id="cd06170">
    <property type="entry name" value="LuxR_C_like"/>
    <property type="match status" value="1"/>
</dbReference>
<name>A0ABW4A7J7_9ACTN</name>
<dbReference type="PANTHER" id="PTHR43214:SF24">
    <property type="entry name" value="TRANSCRIPTIONAL REGULATORY PROTEIN NARL-RELATED"/>
    <property type="match status" value="1"/>
</dbReference>
<evidence type="ECO:0000256" key="2">
    <source>
        <dbReference type="ARBA" id="ARBA00023015"/>
    </source>
</evidence>
<dbReference type="RefSeq" id="WP_317786570.1">
    <property type="nucleotide sequence ID" value="NZ_AP028461.1"/>
</dbReference>
<dbReference type="EMBL" id="JBHTMK010000016">
    <property type="protein sequence ID" value="MFD1366148.1"/>
    <property type="molecule type" value="Genomic_DNA"/>
</dbReference>
<evidence type="ECO:0000313" key="9">
    <source>
        <dbReference type="Proteomes" id="UP001597183"/>
    </source>
</evidence>
<evidence type="ECO:0000313" key="8">
    <source>
        <dbReference type="EMBL" id="MFD1366148.1"/>
    </source>
</evidence>